<keyword evidence="4" id="KW-1003">Cell membrane</keyword>
<dbReference type="CDD" id="cd03225">
    <property type="entry name" value="ABC_cobalt_CbiO_domain1"/>
    <property type="match status" value="2"/>
</dbReference>
<comment type="subcellular location">
    <subcellularLocation>
        <location evidence="1">Cell membrane</location>
        <topology evidence="1">Peripheral membrane protein</topology>
    </subcellularLocation>
</comment>
<evidence type="ECO:0000256" key="7">
    <source>
        <dbReference type="ARBA" id="ARBA00022840"/>
    </source>
</evidence>
<dbReference type="InterPro" id="IPR027417">
    <property type="entry name" value="P-loop_NTPase"/>
</dbReference>
<evidence type="ECO:0000256" key="2">
    <source>
        <dbReference type="ARBA" id="ARBA00005417"/>
    </source>
</evidence>
<dbReference type="EC" id="3.6.3.-" evidence="12"/>
<evidence type="ECO:0000256" key="9">
    <source>
        <dbReference type="ARBA" id="ARBA00023136"/>
    </source>
</evidence>
<comment type="function">
    <text evidence="10">Probably part of an ABC transporter complex. Responsible for energy coupling to the transport system.</text>
</comment>
<dbReference type="NCBIfam" id="NF010167">
    <property type="entry name" value="PRK13648.1"/>
    <property type="match status" value="2"/>
</dbReference>
<feature type="domain" description="ABC transporter" evidence="11">
    <location>
        <begin position="300"/>
        <end position="532"/>
    </location>
</feature>
<dbReference type="RefSeq" id="WP_230576609.1">
    <property type="nucleotide sequence ID" value="NZ_CAKJTI010000034.1"/>
</dbReference>
<dbReference type="EMBL" id="CAKJTI010000034">
    <property type="protein sequence ID" value="CAG9614672.1"/>
    <property type="molecule type" value="Genomic_DNA"/>
</dbReference>
<evidence type="ECO:0000313" key="13">
    <source>
        <dbReference type="Proteomes" id="UP000789423"/>
    </source>
</evidence>
<feature type="domain" description="ABC transporter" evidence="11">
    <location>
        <begin position="5"/>
        <end position="246"/>
    </location>
</feature>
<keyword evidence="3" id="KW-0813">Transport</keyword>
<dbReference type="PROSITE" id="PS00211">
    <property type="entry name" value="ABC_TRANSPORTER_1"/>
    <property type="match status" value="1"/>
</dbReference>
<accession>A0ABM8YFQ5</accession>
<keyword evidence="7 12" id="KW-0067">ATP-binding</keyword>
<evidence type="ECO:0000256" key="1">
    <source>
        <dbReference type="ARBA" id="ARBA00004202"/>
    </source>
</evidence>
<dbReference type="PANTHER" id="PTHR43553">
    <property type="entry name" value="HEAVY METAL TRANSPORTER"/>
    <property type="match status" value="1"/>
</dbReference>
<organism evidence="12 13">
    <name type="scientific">Bacillus rhizoplanae</name>
    <dbReference type="NCBI Taxonomy" id="2880966"/>
    <lineage>
        <taxon>Bacteria</taxon>
        <taxon>Bacillati</taxon>
        <taxon>Bacillota</taxon>
        <taxon>Bacilli</taxon>
        <taxon>Bacillales</taxon>
        <taxon>Bacillaceae</taxon>
        <taxon>Bacillus</taxon>
    </lineage>
</organism>
<evidence type="ECO:0000256" key="5">
    <source>
        <dbReference type="ARBA" id="ARBA00022737"/>
    </source>
</evidence>
<proteinExistence type="inferred from homology"/>
<dbReference type="GO" id="GO:0016787">
    <property type="term" value="F:hydrolase activity"/>
    <property type="evidence" value="ECO:0007669"/>
    <property type="project" value="UniProtKB-KW"/>
</dbReference>
<evidence type="ECO:0000313" key="12">
    <source>
        <dbReference type="EMBL" id="CAG9614672.1"/>
    </source>
</evidence>
<evidence type="ECO:0000256" key="4">
    <source>
        <dbReference type="ARBA" id="ARBA00022475"/>
    </source>
</evidence>
<comment type="caution">
    <text evidence="12">The sequence shown here is derived from an EMBL/GenBank/DDBJ whole genome shotgun (WGS) entry which is preliminary data.</text>
</comment>
<comment type="similarity">
    <text evidence="2">Belongs to the ABC transporter superfamily.</text>
</comment>
<evidence type="ECO:0000256" key="8">
    <source>
        <dbReference type="ARBA" id="ARBA00022967"/>
    </source>
</evidence>
<dbReference type="Pfam" id="PF00005">
    <property type="entry name" value="ABC_tran"/>
    <property type="match status" value="2"/>
</dbReference>
<keyword evidence="5" id="KW-0677">Repeat</keyword>
<dbReference type="Pfam" id="PF12558">
    <property type="entry name" value="DUF3744"/>
    <property type="match status" value="1"/>
</dbReference>
<evidence type="ECO:0000259" key="11">
    <source>
        <dbReference type="PROSITE" id="PS50893"/>
    </source>
</evidence>
<reference evidence="12 13" key="1">
    <citation type="submission" date="2021-10" db="EMBL/GenBank/DDBJ databases">
        <authorList>
            <person name="Criscuolo A."/>
        </authorList>
    </citation>
    <scope>NUCLEOTIDE SEQUENCE [LARGE SCALE GENOMIC DNA]</scope>
    <source>
        <strain evidence="13">CIP 111899</strain>
    </source>
</reference>
<dbReference type="InterPro" id="IPR050095">
    <property type="entry name" value="ECF_ABC_transporter_ATP-bd"/>
</dbReference>
<dbReference type="InterPro" id="IPR015856">
    <property type="entry name" value="ABC_transpr_CbiO/EcfA_su"/>
</dbReference>
<keyword evidence="9" id="KW-0472">Membrane</keyword>
<keyword evidence="8" id="KW-1278">Translocase</keyword>
<gene>
    <name evidence="12" type="primary">ykoD_2</name>
    <name evidence="12" type="ORF">BACCIP111899_03905</name>
</gene>
<dbReference type="SMART" id="SM00382">
    <property type="entry name" value="AAA"/>
    <property type="match status" value="2"/>
</dbReference>
<dbReference type="SUPFAM" id="SSF52540">
    <property type="entry name" value="P-loop containing nucleoside triphosphate hydrolases"/>
    <property type="match status" value="2"/>
</dbReference>
<dbReference type="Gene3D" id="3.40.50.300">
    <property type="entry name" value="P-loop containing nucleotide triphosphate hydrolases"/>
    <property type="match status" value="2"/>
</dbReference>
<evidence type="ECO:0000256" key="6">
    <source>
        <dbReference type="ARBA" id="ARBA00022741"/>
    </source>
</evidence>
<dbReference type="PROSITE" id="PS50893">
    <property type="entry name" value="ABC_TRANSPORTER_2"/>
    <property type="match status" value="2"/>
</dbReference>
<dbReference type="InterPro" id="IPR003593">
    <property type="entry name" value="AAA+_ATPase"/>
</dbReference>
<keyword evidence="12" id="KW-0378">Hydrolase</keyword>
<keyword evidence="6" id="KW-0547">Nucleotide-binding</keyword>
<dbReference type="Proteomes" id="UP000789423">
    <property type="component" value="Unassembled WGS sequence"/>
</dbReference>
<name>A0ABM8YFQ5_9BACI</name>
<dbReference type="InterPro" id="IPR003439">
    <property type="entry name" value="ABC_transporter-like_ATP-bd"/>
</dbReference>
<evidence type="ECO:0000256" key="10">
    <source>
        <dbReference type="ARBA" id="ARBA00025157"/>
    </source>
</evidence>
<dbReference type="InterPro" id="IPR022216">
    <property type="entry name" value="ABC_Co_transporter"/>
</dbReference>
<dbReference type="GO" id="GO:0005524">
    <property type="term" value="F:ATP binding"/>
    <property type="evidence" value="ECO:0007669"/>
    <property type="project" value="UniProtKB-KW"/>
</dbReference>
<sequence length="564" mass="63481">MKPIISFEEFTFQYKNVVEPTIQDITFHIYPGEKVLIAGRSGSGKSTLAHCINGLIPFSYEGTSTGNLSVCGIDPRHTSIFELSQRVGTILQDQDSQFIGLTVEEDVAFAMENDCAEQGEIKQIVERSLKEVDMIKFHSHSPHDLSGGQKQSISLAGVLATNTEILLFDEPLANLDSVSSQKAIQLMKKIHRQTNETIIIIEHRIEEMLDLDLDKIILLENGRIVAIEAPTDILQTNVLQKVGLREPVYIEALKTLEYPFLNEEVYPIENINSHTLHETLSKWMLQNPIHTAISEKECICKIENVSFVYPNSNFALKDVSMSIYKGEVLALLGNNGAGKSTFAHIMTGMKKKHRGKILLEGTDITTWSIRKRGEAIAYVMQNPNHMITQATVWEEAAFALKLKNASEEMQKIVENVLQICGLYPFRNWPVQALSYGQKKRLTIASILVTNPKLIILDEPTAGQDYFHYKEFMMFIGKLAKRGIAFLFITHDMNLALEYANRAIVLHNGEIIADDTVTTVLVNERILKQANLRESSLTGLAKHGNMPIPQLFVQSYMEARRRGHS</sequence>
<keyword evidence="13" id="KW-1185">Reference proteome</keyword>
<dbReference type="InterPro" id="IPR017871">
    <property type="entry name" value="ABC_transporter-like_CS"/>
</dbReference>
<evidence type="ECO:0000256" key="3">
    <source>
        <dbReference type="ARBA" id="ARBA00022448"/>
    </source>
</evidence>
<protein>
    <submittedName>
        <fullName evidence="12">HMP/thiamine import ATP-binding protein YkoD</fullName>
        <ecNumber evidence="12">3.6.3.-</ecNumber>
    </submittedName>
</protein>
<dbReference type="PANTHER" id="PTHR43553:SF26">
    <property type="entry name" value="ABC TRANSPORTER ATP-BINDING PROTEIN BC_2655-RELATED"/>
    <property type="match status" value="1"/>
</dbReference>